<comment type="caution">
    <text evidence="1">The sequence shown here is derived from an EMBL/GenBank/DDBJ whole genome shotgun (WGS) entry which is preliminary data.</text>
</comment>
<dbReference type="Proteomes" id="UP000604117">
    <property type="component" value="Unassembled WGS sequence"/>
</dbReference>
<dbReference type="Gene3D" id="3.40.1490.10">
    <property type="entry name" value="Bit1"/>
    <property type="match status" value="1"/>
</dbReference>
<organism evidence="1 2">
    <name type="scientific">Asanoa siamensis</name>
    <dbReference type="NCBI Taxonomy" id="926357"/>
    <lineage>
        <taxon>Bacteria</taxon>
        <taxon>Bacillati</taxon>
        <taxon>Actinomycetota</taxon>
        <taxon>Actinomycetes</taxon>
        <taxon>Micromonosporales</taxon>
        <taxon>Micromonosporaceae</taxon>
        <taxon>Asanoa</taxon>
    </lineage>
</organism>
<protein>
    <recommendedName>
        <fullName evidence="3">VOC domain-containing protein</fullName>
    </recommendedName>
</protein>
<keyword evidence="2" id="KW-1185">Reference proteome</keyword>
<reference evidence="1 2" key="1">
    <citation type="submission" date="2021-01" db="EMBL/GenBank/DDBJ databases">
        <title>Whole genome shotgun sequence of Asanoa siamensis NBRC 107932.</title>
        <authorList>
            <person name="Komaki H."/>
            <person name="Tamura T."/>
        </authorList>
    </citation>
    <scope>NUCLEOTIDE SEQUENCE [LARGE SCALE GENOMIC DNA]</scope>
    <source>
        <strain evidence="1 2">NBRC 107932</strain>
    </source>
</reference>
<sequence length="89" mass="9458">MHAALDFAVAHPATTDAWRRASNAIVLLTAQDELALTRLRADADSAGFETTAVHEPDLDGSLTAVAFESAAGRLLRHLPLAARGEVRKP</sequence>
<name>A0ABQ4D228_9ACTN</name>
<evidence type="ECO:0008006" key="3">
    <source>
        <dbReference type="Google" id="ProtNLM"/>
    </source>
</evidence>
<proteinExistence type="predicted"/>
<dbReference type="InterPro" id="IPR023476">
    <property type="entry name" value="Pep_tRNA_hydro_II_dom_sf"/>
</dbReference>
<gene>
    <name evidence="1" type="ORF">Asi02nite_70920</name>
</gene>
<evidence type="ECO:0000313" key="1">
    <source>
        <dbReference type="EMBL" id="GIF77574.1"/>
    </source>
</evidence>
<accession>A0ABQ4D228</accession>
<evidence type="ECO:0000313" key="2">
    <source>
        <dbReference type="Proteomes" id="UP000604117"/>
    </source>
</evidence>
<dbReference type="EMBL" id="BONE01000095">
    <property type="protein sequence ID" value="GIF77574.1"/>
    <property type="molecule type" value="Genomic_DNA"/>
</dbReference>